<name>A0A6G7GPY9_KUEST</name>
<dbReference type="EMBL" id="CP049055">
    <property type="protein sequence ID" value="QII11501.1"/>
    <property type="molecule type" value="Genomic_DNA"/>
</dbReference>
<protein>
    <submittedName>
        <fullName evidence="1">Uncharacterized protein</fullName>
    </submittedName>
</protein>
<reference evidence="1 2" key="1">
    <citation type="submission" date="2020-02" db="EMBL/GenBank/DDBJ databases">
        <title>Newly sequenced genome of strain CSTR1 showed variability in Candidatus Kuenenia stuttgartiensis genomes.</title>
        <authorList>
            <person name="Ding C."/>
            <person name="Adrian L."/>
        </authorList>
    </citation>
    <scope>NUCLEOTIDE SEQUENCE [LARGE SCALE GENOMIC DNA]</scope>
    <source>
        <strain evidence="1 2">CSTR1</strain>
    </source>
</reference>
<organism evidence="1 2">
    <name type="scientific">Kuenenia stuttgartiensis</name>
    <dbReference type="NCBI Taxonomy" id="174633"/>
    <lineage>
        <taxon>Bacteria</taxon>
        <taxon>Pseudomonadati</taxon>
        <taxon>Planctomycetota</taxon>
        <taxon>Candidatus Brocadiia</taxon>
        <taxon>Candidatus Brocadiales</taxon>
        <taxon>Candidatus Brocadiaceae</taxon>
        <taxon>Candidatus Kuenenia</taxon>
    </lineage>
</organism>
<evidence type="ECO:0000313" key="2">
    <source>
        <dbReference type="Proteomes" id="UP000501926"/>
    </source>
</evidence>
<dbReference type="AlphaFoldDB" id="A0A6G7GPY9"/>
<accession>A0A6G7GPY9</accession>
<evidence type="ECO:0000313" key="1">
    <source>
        <dbReference type="EMBL" id="QII11501.1"/>
    </source>
</evidence>
<sequence length="41" mass="4732">MSINNLEIKISNYFNSKSATHLKSLTTNIAIDRILFKNYKS</sequence>
<gene>
    <name evidence="1" type="ORF">KsCSTR_21220</name>
</gene>
<proteinExistence type="predicted"/>
<dbReference type="Proteomes" id="UP000501926">
    <property type="component" value="Chromosome"/>
</dbReference>